<reference evidence="2" key="1">
    <citation type="journal article" date="2019" name="Int. J. Syst. Evol. Microbiol.">
        <title>The Global Catalogue of Microorganisms (GCM) 10K type strain sequencing project: providing services to taxonomists for standard genome sequencing and annotation.</title>
        <authorList>
            <consortium name="The Broad Institute Genomics Platform"/>
            <consortium name="The Broad Institute Genome Sequencing Center for Infectious Disease"/>
            <person name="Wu L."/>
            <person name="Ma J."/>
        </authorList>
    </citation>
    <scope>NUCLEOTIDE SEQUENCE [LARGE SCALE GENOMIC DNA]</scope>
    <source>
        <strain evidence="2">CGMCC 1.12470</strain>
    </source>
</reference>
<dbReference type="RefSeq" id="WP_381086493.1">
    <property type="nucleotide sequence ID" value="NZ_JBHUDX010000069.1"/>
</dbReference>
<proteinExistence type="predicted"/>
<evidence type="ECO:0000313" key="1">
    <source>
        <dbReference type="EMBL" id="MFD1661148.1"/>
    </source>
</evidence>
<comment type="caution">
    <text evidence="1">The sequence shown here is derived from an EMBL/GenBank/DDBJ whole genome shotgun (WGS) entry which is preliminary data.</text>
</comment>
<dbReference type="Proteomes" id="UP001597261">
    <property type="component" value="Unassembled WGS sequence"/>
</dbReference>
<name>A0ABW4IXA7_9ACTN</name>
<evidence type="ECO:0000313" key="2">
    <source>
        <dbReference type="Proteomes" id="UP001597261"/>
    </source>
</evidence>
<organism evidence="1 2">
    <name type="scientific">Streptomyces caeni</name>
    <dbReference type="NCBI Taxonomy" id="2307231"/>
    <lineage>
        <taxon>Bacteria</taxon>
        <taxon>Bacillati</taxon>
        <taxon>Actinomycetota</taxon>
        <taxon>Actinomycetes</taxon>
        <taxon>Kitasatosporales</taxon>
        <taxon>Streptomycetaceae</taxon>
        <taxon>Streptomyces</taxon>
    </lineage>
</organism>
<accession>A0ABW4IXA7</accession>
<dbReference type="EMBL" id="JBHUDX010000069">
    <property type="protein sequence ID" value="MFD1661148.1"/>
    <property type="molecule type" value="Genomic_DNA"/>
</dbReference>
<gene>
    <name evidence="1" type="ORF">ACFSL4_23820</name>
</gene>
<protein>
    <submittedName>
        <fullName evidence="1">Uncharacterized protein</fullName>
    </submittedName>
</protein>
<keyword evidence="2" id="KW-1185">Reference proteome</keyword>
<sequence>MTGGIRRTRTARSPAAVLPDAAAPAAVEGDSLITVLDNSQADSVPEVDRTADVQAGSGTAGSHHADGGAVDVVEALVAAAADRGDGDGR</sequence>